<keyword evidence="2 9" id="KW-0813">Transport</keyword>
<proteinExistence type="inferred from homology"/>
<accession>A0ABX7VWU1</accession>
<keyword evidence="5 9" id="KW-1133">Transmembrane helix</keyword>
<evidence type="ECO:0000256" key="7">
    <source>
        <dbReference type="ARBA" id="ARBA00023136"/>
    </source>
</evidence>
<keyword evidence="4 9" id="KW-0812">Transmembrane</keyword>
<dbReference type="InterPro" id="IPR037673">
    <property type="entry name" value="MSC/AndL"/>
</dbReference>
<evidence type="ECO:0000256" key="9">
    <source>
        <dbReference type="HAMAP-Rule" id="MF_00115"/>
    </source>
</evidence>
<comment type="similarity">
    <text evidence="9">Belongs to the MscL family.</text>
</comment>
<organism evidence="10 11">
    <name type="scientific">Sediminibacillus dalangtanensis</name>
    <dbReference type="NCBI Taxonomy" id="2729421"/>
    <lineage>
        <taxon>Bacteria</taxon>
        <taxon>Bacillati</taxon>
        <taxon>Bacillota</taxon>
        <taxon>Bacilli</taxon>
        <taxon>Bacillales</taxon>
        <taxon>Bacillaceae</taxon>
        <taxon>Sediminibacillus</taxon>
    </lineage>
</organism>
<dbReference type="Proteomes" id="UP000665043">
    <property type="component" value="Chromosome"/>
</dbReference>
<dbReference type="Pfam" id="PF01741">
    <property type="entry name" value="MscL"/>
    <property type="match status" value="1"/>
</dbReference>
<dbReference type="PANTHER" id="PTHR30266:SF2">
    <property type="entry name" value="LARGE-CONDUCTANCE MECHANOSENSITIVE CHANNEL"/>
    <property type="match status" value="1"/>
</dbReference>
<dbReference type="HAMAP" id="MF_00115">
    <property type="entry name" value="MscL"/>
    <property type="match status" value="1"/>
</dbReference>
<dbReference type="SUPFAM" id="SSF81330">
    <property type="entry name" value="Gated mechanosensitive channel"/>
    <property type="match status" value="1"/>
</dbReference>
<dbReference type="NCBIfam" id="TIGR00220">
    <property type="entry name" value="mscL"/>
    <property type="match status" value="1"/>
</dbReference>
<gene>
    <name evidence="9 10" type="primary">mscL</name>
    <name evidence="10" type="ORF">ERJ70_00775</name>
</gene>
<evidence type="ECO:0000256" key="3">
    <source>
        <dbReference type="ARBA" id="ARBA00022475"/>
    </source>
</evidence>
<protein>
    <recommendedName>
        <fullName evidence="9">Large-conductance mechanosensitive channel</fullName>
    </recommendedName>
</protein>
<keyword evidence="6 9" id="KW-0406">Ion transport</keyword>
<evidence type="ECO:0000256" key="6">
    <source>
        <dbReference type="ARBA" id="ARBA00023065"/>
    </source>
</evidence>
<feature type="transmembrane region" description="Helical" evidence="9">
    <location>
        <begin position="12"/>
        <end position="31"/>
    </location>
</feature>
<reference evidence="10 11" key="1">
    <citation type="submission" date="2019-12" db="EMBL/GenBank/DDBJ databases">
        <title>The whole genome sequencing of a strain isolated from a Mars analog, Dalangtan Playa.</title>
        <authorList>
            <person name="Huang T."/>
        </authorList>
    </citation>
    <scope>NUCLEOTIDE SEQUENCE [LARGE SCALE GENOMIC DNA]</scope>
    <source>
        <strain evidence="10 11">DP4-553-S</strain>
    </source>
</reference>
<evidence type="ECO:0000313" key="11">
    <source>
        <dbReference type="Proteomes" id="UP000665043"/>
    </source>
</evidence>
<keyword evidence="3 9" id="KW-1003">Cell membrane</keyword>
<evidence type="ECO:0000256" key="5">
    <source>
        <dbReference type="ARBA" id="ARBA00022989"/>
    </source>
</evidence>
<dbReference type="InterPro" id="IPR036019">
    <property type="entry name" value="MscL_channel"/>
</dbReference>
<dbReference type="EMBL" id="CP046956">
    <property type="protein sequence ID" value="QTN01325.1"/>
    <property type="molecule type" value="Genomic_DNA"/>
</dbReference>
<evidence type="ECO:0000256" key="2">
    <source>
        <dbReference type="ARBA" id="ARBA00022448"/>
    </source>
</evidence>
<sequence>MFKEFRQFILRGNAADMGIGMVLGAAFSSIVDSLVTDVLLPPIGLLLSQMNFSNLYIVLGSGRYETLAEAQAAGAATINYGLFLTSLIRFLIIFFALFLVIRQMNRWKKLDRHPGMAMQKKECNYCRMPIPIHAVRCAHCGSDLVKVETNDRKEPWIHVK</sequence>
<name>A0ABX7VWU1_9BACI</name>
<feature type="transmembrane region" description="Helical" evidence="9">
    <location>
        <begin position="80"/>
        <end position="101"/>
    </location>
</feature>
<evidence type="ECO:0000256" key="8">
    <source>
        <dbReference type="ARBA" id="ARBA00023303"/>
    </source>
</evidence>
<evidence type="ECO:0000256" key="1">
    <source>
        <dbReference type="ARBA" id="ARBA00004141"/>
    </source>
</evidence>
<comment type="function">
    <text evidence="9">Channel that opens in response to stretch forces in the membrane lipid bilayer. May participate in the regulation of osmotic pressure changes within the cell.</text>
</comment>
<comment type="subunit">
    <text evidence="9">Homopentamer.</text>
</comment>
<comment type="subcellular location">
    <subcellularLocation>
        <location evidence="9">Cell membrane</location>
        <topology evidence="9">Multi-pass membrane protein</topology>
    </subcellularLocation>
    <subcellularLocation>
        <location evidence="1">Membrane</location>
        <topology evidence="1">Multi-pass membrane protein</topology>
    </subcellularLocation>
</comment>
<keyword evidence="8 9" id="KW-0407">Ion channel</keyword>
<dbReference type="PANTHER" id="PTHR30266">
    <property type="entry name" value="MECHANOSENSITIVE CHANNEL MSCL"/>
    <property type="match status" value="1"/>
</dbReference>
<dbReference type="InterPro" id="IPR001185">
    <property type="entry name" value="MS_channel"/>
</dbReference>
<evidence type="ECO:0000313" key="10">
    <source>
        <dbReference type="EMBL" id="QTN01325.1"/>
    </source>
</evidence>
<evidence type="ECO:0000256" key="4">
    <source>
        <dbReference type="ARBA" id="ARBA00022692"/>
    </source>
</evidence>
<dbReference type="Gene3D" id="1.10.1200.120">
    <property type="entry name" value="Large-conductance mechanosensitive channel, MscL, domain 1"/>
    <property type="match status" value="1"/>
</dbReference>
<keyword evidence="11" id="KW-1185">Reference proteome</keyword>
<dbReference type="PRINTS" id="PR01264">
    <property type="entry name" value="MECHCHANNEL"/>
</dbReference>
<keyword evidence="7 9" id="KW-0472">Membrane</keyword>